<dbReference type="InterPro" id="IPR036965">
    <property type="entry name" value="Terpene_synth_N_sf"/>
</dbReference>
<dbReference type="Gene3D" id="1.10.600.10">
    <property type="entry name" value="Farnesyl Diphosphate Synthase"/>
    <property type="match status" value="1"/>
</dbReference>
<dbReference type="InterPro" id="IPR008949">
    <property type="entry name" value="Isoprenoid_synthase_dom_sf"/>
</dbReference>
<dbReference type="PANTHER" id="PTHR31225">
    <property type="entry name" value="OS04G0344100 PROTEIN-RELATED"/>
    <property type="match status" value="1"/>
</dbReference>
<accession>A0A7J0D7W8</accession>
<dbReference type="Pfam" id="PF01397">
    <property type="entry name" value="Terpene_synth"/>
    <property type="match status" value="1"/>
</dbReference>
<dbReference type="EMBL" id="BJWL01000078">
    <property type="protein sequence ID" value="GFS29272.1"/>
    <property type="molecule type" value="Genomic_DNA"/>
</dbReference>
<keyword evidence="6" id="KW-0808">Transferase</keyword>
<feature type="domain" description="Terpene synthase N-terminal" evidence="4">
    <location>
        <begin position="35"/>
        <end position="109"/>
    </location>
</feature>
<dbReference type="InterPro" id="IPR008930">
    <property type="entry name" value="Terpenoid_cyclase/PrenylTrfase"/>
</dbReference>
<dbReference type="Proteomes" id="UP000585474">
    <property type="component" value="Unassembled WGS sequence"/>
</dbReference>
<keyword evidence="7" id="KW-1185">Reference proteome</keyword>
<feature type="domain" description="Terpene synthase metal-binding" evidence="5">
    <location>
        <begin position="159"/>
        <end position="310"/>
    </location>
</feature>
<evidence type="ECO:0000256" key="2">
    <source>
        <dbReference type="ARBA" id="ARBA00022723"/>
    </source>
</evidence>
<dbReference type="InterPro" id="IPR005630">
    <property type="entry name" value="Terpene_synthase_metal-bd"/>
</dbReference>
<gene>
    <name evidence="6" type="ORF">Acr_00g0005990</name>
</gene>
<organism evidence="6 7">
    <name type="scientific">Actinidia rufa</name>
    <dbReference type="NCBI Taxonomy" id="165716"/>
    <lineage>
        <taxon>Eukaryota</taxon>
        <taxon>Viridiplantae</taxon>
        <taxon>Streptophyta</taxon>
        <taxon>Embryophyta</taxon>
        <taxon>Tracheophyta</taxon>
        <taxon>Spermatophyta</taxon>
        <taxon>Magnoliopsida</taxon>
        <taxon>eudicotyledons</taxon>
        <taxon>Gunneridae</taxon>
        <taxon>Pentapetalae</taxon>
        <taxon>asterids</taxon>
        <taxon>Ericales</taxon>
        <taxon>Actinidiaceae</taxon>
        <taxon>Actinidia</taxon>
    </lineage>
</organism>
<dbReference type="SUPFAM" id="SSF48239">
    <property type="entry name" value="Terpenoid cyclases/Protein prenyltransferases"/>
    <property type="match status" value="1"/>
</dbReference>
<comment type="cofactor">
    <cofactor evidence="1">
        <name>Mg(2+)</name>
        <dbReference type="ChEBI" id="CHEBI:18420"/>
    </cofactor>
</comment>
<dbReference type="GO" id="GO:0016740">
    <property type="term" value="F:transferase activity"/>
    <property type="evidence" value="ECO:0007669"/>
    <property type="project" value="UniProtKB-KW"/>
</dbReference>
<evidence type="ECO:0000313" key="7">
    <source>
        <dbReference type="Proteomes" id="UP000585474"/>
    </source>
</evidence>
<evidence type="ECO:0000256" key="3">
    <source>
        <dbReference type="ARBA" id="ARBA00023239"/>
    </source>
</evidence>
<keyword evidence="2" id="KW-0479">Metal-binding</keyword>
<dbReference type="PANTHER" id="PTHR31225:SF221">
    <property type="entry name" value="(-)-GERMACRENE D SYNTHASE"/>
    <property type="match status" value="1"/>
</dbReference>
<protein>
    <submittedName>
        <fullName evidence="6">Terpenoid cyclases/Protein prenyltransferases superfamily protein</fullName>
    </submittedName>
</protein>
<dbReference type="Pfam" id="PF03936">
    <property type="entry name" value="Terpene_synth_C"/>
    <property type="match status" value="1"/>
</dbReference>
<name>A0A7J0D7W8_9ERIC</name>
<evidence type="ECO:0000256" key="1">
    <source>
        <dbReference type="ARBA" id="ARBA00001946"/>
    </source>
</evidence>
<evidence type="ECO:0000313" key="6">
    <source>
        <dbReference type="EMBL" id="GFS29272.1"/>
    </source>
</evidence>
<dbReference type="InterPro" id="IPR050148">
    <property type="entry name" value="Terpene_synthase-like"/>
</dbReference>
<proteinExistence type="predicted"/>
<dbReference type="Gene3D" id="1.50.10.130">
    <property type="entry name" value="Terpene synthase, N-terminal domain"/>
    <property type="match status" value="1"/>
</dbReference>
<sequence>MAISCVTALPIPTVSTKITTEPLVARRSANYNPSIWGDHFLAYSSHPTEVDVNREQEQLHQLKQKVIKMLVAVTDKPLQMLNLIDGFQRLGMSYHFKTEIEAVLKNTYMKPVITAILMISTLLLSFFGYSNNKGFLSLVDPLNFAKLDFNLLHKLHQRELSEITRRILTKVIAMTSIIDDIYDVYGTLEELALFTDVIERWEISALDQFPEYMKLCYQSLLDVYSMTDEERWPSKEDPIASTMQNLKGYFEEAKWFHQGYVPPSMEEYMQVGLLTCGYKMLATVSYVGMGELATKEAFDWVSSFPLIVEAA</sequence>
<dbReference type="AlphaFoldDB" id="A0A7J0D7W8"/>
<dbReference type="InterPro" id="IPR001906">
    <property type="entry name" value="Terpene_synth_N"/>
</dbReference>
<reference evidence="7" key="1">
    <citation type="submission" date="2019-07" db="EMBL/GenBank/DDBJ databases">
        <title>De Novo Assembly of kiwifruit Actinidia rufa.</title>
        <authorList>
            <person name="Sugita-Konishi S."/>
            <person name="Sato K."/>
            <person name="Mori E."/>
            <person name="Abe Y."/>
            <person name="Kisaki G."/>
            <person name="Hamano K."/>
            <person name="Suezawa K."/>
            <person name="Otani M."/>
            <person name="Fukuda T."/>
            <person name="Manabe T."/>
            <person name="Gomi K."/>
            <person name="Tabuchi M."/>
            <person name="Akimitsu K."/>
            <person name="Kataoka I."/>
        </authorList>
    </citation>
    <scope>NUCLEOTIDE SEQUENCE [LARGE SCALE GENOMIC DNA]</scope>
    <source>
        <strain evidence="7">cv. Fuchu</strain>
    </source>
</reference>
<dbReference type="GO" id="GO:0016114">
    <property type="term" value="P:terpenoid biosynthetic process"/>
    <property type="evidence" value="ECO:0007669"/>
    <property type="project" value="InterPro"/>
</dbReference>
<dbReference type="GO" id="GO:0010333">
    <property type="term" value="F:terpene synthase activity"/>
    <property type="evidence" value="ECO:0007669"/>
    <property type="project" value="InterPro"/>
</dbReference>
<comment type="caution">
    <text evidence="6">The sequence shown here is derived from an EMBL/GenBank/DDBJ whole genome shotgun (WGS) entry which is preliminary data.</text>
</comment>
<keyword evidence="3" id="KW-0456">Lyase</keyword>
<evidence type="ECO:0000259" key="4">
    <source>
        <dbReference type="Pfam" id="PF01397"/>
    </source>
</evidence>
<dbReference type="OrthoDB" id="1877784at2759"/>
<dbReference type="SUPFAM" id="SSF48576">
    <property type="entry name" value="Terpenoid synthases"/>
    <property type="match status" value="1"/>
</dbReference>
<evidence type="ECO:0000259" key="5">
    <source>
        <dbReference type="Pfam" id="PF03936"/>
    </source>
</evidence>
<dbReference type="GO" id="GO:0000287">
    <property type="term" value="F:magnesium ion binding"/>
    <property type="evidence" value="ECO:0007669"/>
    <property type="project" value="InterPro"/>
</dbReference>